<feature type="transmembrane region" description="Helical" evidence="11">
    <location>
        <begin position="39"/>
        <end position="59"/>
    </location>
</feature>
<evidence type="ECO:0000256" key="9">
    <source>
        <dbReference type="ARBA" id="ARBA00023284"/>
    </source>
</evidence>
<dbReference type="Pfam" id="PF07884">
    <property type="entry name" value="VKOR"/>
    <property type="match status" value="1"/>
</dbReference>
<evidence type="ECO:0000256" key="2">
    <source>
        <dbReference type="ARBA" id="ARBA00006214"/>
    </source>
</evidence>
<feature type="transmembrane region" description="Helical" evidence="11">
    <location>
        <begin position="204"/>
        <end position="227"/>
    </location>
</feature>
<accession>A0A4Z1E5M3</accession>
<dbReference type="GO" id="GO:0016491">
    <property type="term" value="F:oxidoreductase activity"/>
    <property type="evidence" value="ECO:0007669"/>
    <property type="project" value="UniProtKB-KW"/>
</dbReference>
<reference evidence="13 14" key="1">
    <citation type="submission" date="2018-11" db="EMBL/GenBank/DDBJ databases">
        <title>Complete genome sequencing of the Actinobacteria Serinibacter sp. K3-2.</title>
        <authorList>
            <person name="Rakitin A.L."/>
            <person name="Beletsky A.V."/>
            <person name="Mardanov A.V."/>
            <person name="Ravin N.V."/>
            <person name="Gromova A.S."/>
            <person name="Filippova S.N."/>
            <person name="Gal'Chenko V.F."/>
        </authorList>
    </citation>
    <scope>NUCLEOTIDE SEQUENCE [LARGE SCALE GENOMIC DNA]</scope>
    <source>
        <strain evidence="13 14">K3-2</strain>
    </source>
</reference>
<keyword evidence="6" id="KW-0560">Oxidoreductase</keyword>
<evidence type="ECO:0000256" key="5">
    <source>
        <dbReference type="ARBA" id="ARBA00022989"/>
    </source>
</evidence>
<dbReference type="InterPro" id="IPR038354">
    <property type="entry name" value="VKOR_sf"/>
</dbReference>
<evidence type="ECO:0000256" key="3">
    <source>
        <dbReference type="ARBA" id="ARBA00022692"/>
    </source>
</evidence>
<organism evidence="13 14">
    <name type="scientific">Serinibacter arcticus</name>
    <dbReference type="NCBI Taxonomy" id="1655435"/>
    <lineage>
        <taxon>Bacteria</taxon>
        <taxon>Bacillati</taxon>
        <taxon>Actinomycetota</taxon>
        <taxon>Actinomycetes</taxon>
        <taxon>Micrococcales</taxon>
        <taxon>Beutenbergiaceae</taxon>
        <taxon>Serinibacter</taxon>
    </lineage>
</organism>
<keyword evidence="5 11" id="KW-1133">Transmembrane helix</keyword>
<evidence type="ECO:0000256" key="10">
    <source>
        <dbReference type="SAM" id="MobiDB-lite"/>
    </source>
</evidence>
<evidence type="ECO:0000313" key="13">
    <source>
        <dbReference type="EMBL" id="TGO05007.1"/>
    </source>
</evidence>
<evidence type="ECO:0000256" key="1">
    <source>
        <dbReference type="ARBA" id="ARBA00004141"/>
    </source>
</evidence>
<dbReference type="CDD" id="cd12922">
    <property type="entry name" value="VKOR_5"/>
    <property type="match status" value="1"/>
</dbReference>
<evidence type="ECO:0000256" key="11">
    <source>
        <dbReference type="SAM" id="Phobius"/>
    </source>
</evidence>
<keyword evidence="14" id="KW-1185">Reference proteome</keyword>
<proteinExistence type="inferred from homology"/>
<dbReference type="InterPro" id="IPR012932">
    <property type="entry name" value="VKOR"/>
</dbReference>
<evidence type="ECO:0000256" key="8">
    <source>
        <dbReference type="ARBA" id="ARBA00023157"/>
    </source>
</evidence>
<keyword evidence="4" id="KW-0874">Quinone</keyword>
<feature type="transmembrane region" description="Helical" evidence="11">
    <location>
        <begin position="125"/>
        <end position="146"/>
    </location>
</feature>
<keyword evidence="3 11" id="KW-0812">Transmembrane</keyword>
<evidence type="ECO:0000313" key="14">
    <source>
        <dbReference type="Proteomes" id="UP000297318"/>
    </source>
</evidence>
<evidence type="ECO:0000256" key="6">
    <source>
        <dbReference type="ARBA" id="ARBA00023002"/>
    </source>
</evidence>
<feature type="transmembrane region" description="Helical" evidence="11">
    <location>
        <begin position="100"/>
        <end position="118"/>
    </location>
</feature>
<evidence type="ECO:0000259" key="12">
    <source>
        <dbReference type="SMART" id="SM00756"/>
    </source>
</evidence>
<feature type="compositionally biased region" description="Polar residues" evidence="10">
    <location>
        <begin position="8"/>
        <end position="18"/>
    </location>
</feature>
<keyword evidence="9" id="KW-0676">Redox-active center</keyword>
<dbReference type="SMART" id="SM00756">
    <property type="entry name" value="VKc"/>
    <property type="match status" value="1"/>
</dbReference>
<sequence length="228" mass="24553">MFPEEKQMTTATAESATPDSPADLEHSQAWAHGATPRRFAIAVVVLASIGLVASFALMLERIAVLVDPNHVPSCSFNALVSCTEAMSSAQGALFGFPNPLIGVMAFPVVVAAGAALLGGARLARWYWAGLQVGVILALVFVHFLIYTSLYQLGALCPYCMAVWAVTIPLFVMVTQRNLRLLPRDASSGWARAGRWLQAYQAPVLAAWFLLIAALAVVQFWDFFIALVA</sequence>
<comment type="subcellular location">
    <subcellularLocation>
        <location evidence="1">Membrane</location>
        <topology evidence="1">Multi-pass membrane protein</topology>
    </subcellularLocation>
</comment>
<comment type="caution">
    <text evidence="13">The sequence shown here is derived from an EMBL/GenBank/DDBJ whole genome shotgun (WGS) entry which is preliminary data.</text>
</comment>
<dbReference type="AlphaFoldDB" id="A0A4Z1E5M3"/>
<evidence type="ECO:0000256" key="4">
    <source>
        <dbReference type="ARBA" id="ARBA00022719"/>
    </source>
</evidence>
<keyword evidence="8" id="KW-1015">Disulfide bond</keyword>
<comment type="similarity">
    <text evidence="2">Belongs to the VKOR family.</text>
</comment>
<feature type="region of interest" description="Disordered" evidence="10">
    <location>
        <begin position="1"/>
        <end position="25"/>
    </location>
</feature>
<gene>
    <name evidence="13" type="ORF">SERN_1011</name>
</gene>
<feature type="transmembrane region" description="Helical" evidence="11">
    <location>
        <begin position="152"/>
        <end position="173"/>
    </location>
</feature>
<name>A0A4Z1E5M3_9MICO</name>
<feature type="domain" description="Vitamin K epoxide reductase" evidence="12">
    <location>
        <begin position="36"/>
        <end position="177"/>
    </location>
</feature>
<dbReference type="Proteomes" id="UP000297318">
    <property type="component" value="Unassembled WGS sequence"/>
</dbReference>
<evidence type="ECO:0000256" key="7">
    <source>
        <dbReference type="ARBA" id="ARBA00023136"/>
    </source>
</evidence>
<dbReference type="GO" id="GO:0016020">
    <property type="term" value="C:membrane"/>
    <property type="evidence" value="ECO:0007669"/>
    <property type="project" value="UniProtKB-SubCell"/>
</dbReference>
<dbReference type="InterPro" id="IPR041714">
    <property type="entry name" value="VKOR_Actinobacteria"/>
</dbReference>
<dbReference type="GO" id="GO:0048038">
    <property type="term" value="F:quinone binding"/>
    <property type="evidence" value="ECO:0007669"/>
    <property type="project" value="UniProtKB-KW"/>
</dbReference>
<protein>
    <submittedName>
        <fullName evidence="13">Putative CONSERVED INTEGRAL MEMBRANE PROTEIN</fullName>
    </submittedName>
</protein>
<dbReference type="Gene3D" id="1.20.1440.130">
    <property type="entry name" value="VKOR domain"/>
    <property type="match status" value="1"/>
</dbReference>
<keyword evidence="7 11" id="KW-0472">Membrane</keyword>
<dbReference type="EMBL" id="RHPJ01000002">
    <property type="protein sequence ID" value="TGO05007.1"/>
    <property type="molecule type" value="Genomic_DNA"/>
</dbReference>